<dbReference type="OrthoDB" id="9799090at2"/>
<gene>
    <name evidence="2" type="ORF">FSW04_08580</name>
</gene>
<keyword evidence="1" id="KW-1133">Transmembrane helix</keyword>
<evidence type="ECO:0000313" key="2">
    <source>
        <dbReference type="EMBL" id="QEC47625.1"/>
    </source>
</evidence>
<accession>A0A5B8U413</accession>
<feature type="transmembrane region" description="Helical" evidence="1">
    <location>
        <begin position="100"/>
        <end position="117"/>
    </location>
</feature>
<feature type="transmembrane region" description="Helical" evidence="1">
    <location>
        <begin position="62"/>
        <end position="80"/>
    </location>
</feature>
<dbReference type="EMBL" id="CP042430">
    <property type="protein sequence ID" value="QEC47625.1"/>
    <property type="molecule type" value="Genomic_DNA"/>
</dbReference>
<protein>
    <recommendedName>
        <fullName evidence="4">Two pore domain potassium channel family protein</fullName>
    </recommendedName>
</protein>
<dbReference type="SUPFAM" id="SSF81324">
    <property type="entry name" value="Voltage-gated potassium channels"/>
    <property type="match status" value="1"/>
</dbReference>
<evidence type="ECO:0000313" key="3">
    <source>
        <dbReference type="Proteomes" id="UP000321805"/>
    </source>
</evidence>
<feature type="transmembrane region" description="Helical" evidence="1">
    <location>
        <begin position="38"/>
        <end position="55"/>
    </location>
</feature>
<dbReference type="AlphaFoldDB" id="A0A5B8U413"/>
<proteinExistence type="predicted"/>
<organism evidence="2 3">
    <name type="scientific">Baekduia soli</name>
    <dbReference type="NCBI Taxonomy" id="496014"/>
    <lineage>
        <taxon>Bacteria</taxon>
        <taxon>Bacillati</taxon>
        <taxon>Actinomycetota</taxon>
        <taxon>Thermoleophilia</taxon>
        <taxon>Solirubrobacterales</taxon>
        <taxon>Baekduiaceae</taxon>
        <taxon>Baekduia</taxon>
    </lineage>
</organism>
<keyword evidence="3" id="KW-1185">Reference proteome</keyword>
<keyword evidence="1" id="KW-0812">Transmembrane</keyword>
<evidence type="ECO:0000256" key="1">
    <source>
        <dbReference type="SAM" id="Phobius"/>
    </source>
</evidence>
<reference evidence="2 3" key="1">
    <citation type="journal article" date="2018" name="J. Microbiol.">
        <title>Baekduia soli gen. nov., sp. nov., a novel bacterium isolated from the soil of Baekdu Mountain and proposal of a novel family name, Baekduiaceae fam. nov.</title>
        <authorList>
            <person name="An D.S."/>
            <person name="Siddiqi M.Z."/>
            <person name="Kim K.H."/>
            <person name="Yu H.S."/>
            <person name="Im W.T."/>
        </authorList>
    </citation>
    <scope>NUCLEOTIDE SEQUENCE [LARGE SCALE GENOMIC DNA]</scope>
    <source>
        <strain evidence="2 3">BR7-21</strain>
    </source>
</reference>
<keyword evidence="1" id="KW-0472">Membrane</keyword>
<dbReference type="Proteomes" id="UP000321805">
    <property type="component" value="Chromosome"/>
</dbReference>
<sequence>MPDPHPHPLLRLLASASMTLRGATPAHADLRSRLAGLMLVTVIVDLLAAGAGWGLEHGRGDITTFGNALFWTTTQMLTVSSQFPNPLTPGGKILDVGLELYAVTVVTSMAGTFASFFHHRSRERRAAVPAPSGRE</sequence>
<name>A0A5B8U413_9ACTN</name>
<evidence type="ECO:0008006" key="4">
    <source>
        <dbReference type="Google" id="ProtNLM"/>
    </source>
</evidence>
<dbReference type="RefSeq" id="WP_146918295.1">
    <property type="nucleotide sequence ID" value="NZ_CP042430.1"/>
</dbReference>
<dbReference type="KEGG" id="bsol:FSW04_08580"/>